<dbReference type="PROSITE" id="PS50893">
    <property type="entry name" value="ABC_TRANSPORTER_2"/>
    <property type="match status" value="1"/>
</dbReference>
<dbReference type="Pfam" id="PF00005">
    <property type="entry name" value="ABC_tran"/>
    <property type="match status" value="1"/>
</dbReference>
<dbReference type="InterPro" id="IPR015854">
    <property type="entry name" value="ABC_transpr_LolD-like"/>
</dbReference>
<dbReference type="Gene3D" id="3.40.50.300">
    <property type="entry name" value="P-loop containing nucleotide triphosphate hydrolases"/>
    <property type="match status" value="1"/>
</dbReference>
<gene>
    <name evidence="6" type="ORF">DAETH_45840</name>
</gene>
<feature type="compositionally biased region" description="Basic and acidic residues" evidence="4">
    <location>
        <begin position="1"/>
        <end position="11"/>
    </location>
</feature>
<dbReference type="PANTHER" id="PTHR24220">
    <property type="entry name" value="IMPORT ATP-BINDING PROTEIN"/>
    <property type="match status" value="1"/>
</dbReference>
<evidence type="ECO:0000256" key="3">
    <source>
        <dbReference type="ARBA" id="ARBA00022840"/>
    </source>
</evidence>
<evidence type="ECO:0000256" key="2">
    <source>
        <dbReference type="ARBA" id="ARBA00022741"/>
    </source>
</evidence>
<evidence type="ECO:0000313" key="7">
    <source>
        <dbReference type="Proteomes" id="UP001064971"/>
    </source>
</evidence>
<sequence>MPESRRVDVSPRRLTPGPVPPRASFRPVDAAATPLAEARGVSRTFTVGGQEVTALRETTLRVRPGDRIALLGPSGSGKSTLLHLLGGLDTPTTGTVSWPTLGEAGSLRPGKVAFVFQAQSLMPPLTALENVALPLLLVGETPEAATREARRALDTLELLALADQLPEELSGGQAQRVAVARALVTRPRLVLADEPTGQLDSVTAAHLMDVLLSALEPGAALVMATHDEAVARRLDTLWRMEGGRLLSRATKEGTS</sequence>
<dbReference type="GO" id="GO:0005524">
    <property type="term" value="F:ATP binding"/>
    <property type="evidence" value="ECO:0007669"/>
    <property type="project" value="UniProtKB-KW"/>
</dbReference>
<organism evidence="6 7">
    <name type="scientific">Deinococcus aetherius</name>
    <dbReference type="NCBI Taxonomy" id="200252"/>
    <lineage>
        <taxon>Bacteria</taxon>
        <taxon>Thermotogati</taxon>
        <taxon>Deinococcota</taxon>
        <taxon>Deinococci</taxon>
        <taxon>Deinococcales</taxon>
        <taxon>Deinococcaceae</taxon>
        <taxon>Deinococcus</taxon>
    </lineage>
</organism>
<proteinExistence type="predicted"/>
<evidence type="ECO:0000313" key="6">
    <source>
        <dbReference type="EMBL" id="BDP44615.1"/>
    </source>
</evidence>
<dbReference type="SMART" id="SM00382">
    <property type="entry name" value="AAA"/>
    <property type="match status" value="1"/>
</dbReference>
<dbReference type="SUPFAM" id="SSF52540">
    <property type="entry name" value="P-loop containing nucleoside triphosphate hydrolases"/>
    <property type="match status" value="1"/>
</dbReference>
<dbReference type="InterPro" id="IPR017871">
    <property type="entry name" value="ABC_transporter-like_CS"/>
</dbReference>
<feature type="region of interest" description="Disordered" evidence="4">
    <location>
        <begin position="1"/>
        <end position="26"/>
    </location>
</feature>
<evidence type="ECO:0000259" key="5">
    <source>
        <dbReference type="PROSITE" id="PS50893"/>
    </source>
</evidence>
<protein>
    <submittedName>
        <fullName evidence="6">ABC transporter ATP-binding protein</fullName>
    </submittedName>
</protein>
<feature type="domain" description="ABC transporter" evidence="5">
    <location>
        <begin position="36"/>
        <end position="255"/>
    </location>
</feature>
<reference evidence="6" key="1">
    <citation type="submission" date="2022-07" db="EMBL/GenBank/DDBJ databases">
        <title>Complete Genome Sequence of the Radioresistant Bacterium Deinococcus aetherius ST0316, Isolated from the Air Dust collected in Lower Stratosphere above Japan.</title>
        <authorList>
            <person name="Satoh K."/>
            <person name="Hagiwara K."/>
            <person name="Katsumata K."/>
            <person name="Kubo A."/>
            <person name="Yokobori S."/>
            <person name="Yamagishi A."/>
            <person name="Oono Y."/>
            <person name="Narumi I."/>
        </authorList>
    </citation>
    <scope>NUCLEOTIDE SEQUENCE</scope>
    <source>
        <strain evidence="6">ST0316</strain>
        <plasmid evidence="6">pDAETH-3</plasmid>
    </source>
</reference>
<name>A0ABN6RMS5_9DEIO</name>
<dbReference type="InterPro" id="IPR003439">
    <property type="entry name" value="ABC_transporter-like_ATP-bd"/>
</dbReference>
<evidence type="ECO:0000256" key="1">
    <source>
        <dbReference type="ARBA" id="ARBA00022448"/>
    </source>
</evidence>
<dbReference type="Proteomes" id="UP001064971">
    <property type="component" value="Plasmid pDAETH-3"/>
</dbReference>
<dbReference type="CDD" id="cd03255">
    <property type="entry name" value="ABC_MJ0796_LolCDE_FtsE"/>
    <property type="match status" value="1"/>
</dbReference>
<dbReference type="PROSITE" id="PS00211">
    <property type="entry name" value="ABC_TRANSPORTER_1"/>
    <property type="match status" value="1"/>
</dbReference>
<dbReference type="InterPro" id="IPR017911">
    <property type="entry name" value="MacB-like_ATP-bd"/>
</dbReference>
<evidence type="ECO:0000256" key="4">
    <source>
        <dbReference type="SAM" id="MobiDB-lite"/>
    </source>
</evidence>
<keyword evidence="3 6" id="KW-0067">ATP-binding</keyword>
<dbReference type="InterPro" id="IPR027417">
    <property type="entry name" value="P-loop_NTPase"/>
</dbReference>
<geneLocation type="plasmid" evidence="6 7">
    <name>pDAETH-3</name>
</geneLocation>
<keyword evidence="7" id="KW-1185">Reference proteome</keyword>
<dbReference type="InterPro" id="IPR003593">
    <property type="entry name" value="AAA+_ATPase"/>
</dbReference>
<dbReference type="EMBL" id="AP026563">
    <property type="protein sequence ID" value="BDP44615.1"/>
    <property type="molecule type" value="Genomic_DNA"/>
</dbReference>
<keyword evidence="1" id="KW-0813">Transport</keyword>
<dbReference type="PANTHER" id="PTHR24220:SF685">
    <property type="entry name" value="ABC TRANSPORTER RELATED"/>
    <property type="match status" value="1"/>
</dbReference>
<accession>A0ABN6RMS5</accession>
<keyword evidence="6" id="KW-0614">Plasmid</keyword>
<keyword evidence="2" id="KW-0547">Nucleotide-binding</keyword>